<sequence>VIPISFSTSSTTTWIICFRWCNDKKGFREKISFTTSVLSFAYWVSFYRSTTHNLRPNSRPTTPNPSSPTTPNSVGRQRLSESRKSASMRIPSDRDTYKDTDQIPSKSKHLLKALLNMRKSKKDDTLYSYLDEYRILCIITKMPSENLPHKLLIGYCLFEQKFDCIILMWILLARNRVVVTHNGIGSMEREVGSTGGREWRKWWLGGGGMAESGESGGWEEEVWWWNSGSNSGSGFGNLGGGREIRGGEDGLEGPDGQLSIKWILMELVVVKGIFFSEVVKEFSHLVVPHLRIHGDELVSLYMRNVKKMVFAGDDYKKDEVELDGKIVKEEEDAVKRIKGEALREKDDPEAFIFPIGLEGQTSGREDMKKVDRGIPMINHTHAEAMRILTNVLCQVGVTTLIAKFLILDIPIDRDSPIVVGRGFLRMIGGIVNTPERLFSTFDGFCH</sequence>
<gene>
    <name evidence="2" type="ORF">Tci_460734</name>
</gene>
<name>A0A699HWP6_TANCI</name>
<dbReference type="AlphaFoldDB" id="A0A699HWP6"/>
<feature type="non-terminal residue" evidence="2">
    <location>
        <position position="1"/>
    </location>
</feature>
<reference evidence="2" key="1">
    <citation type="journal article" date="2019" name="Sci. Rep.">
        <title>Draft genome of Tanacetum cinerariifolium, the natural source of mosquito coil.</title>
        <authorList>
            <person name="Yamashiro T."/>
            <person name="Shiraishi A."/>
            <person name="Satake H."/>
            <person name="Nakayama K."/>
        </authorList>
    </citation>
    <scope>NUCLEOTIDE SEQUENCE</scope>
</reference>
<protein>
    <submittedName>
        <fullName evidence="2">Uncharacterized protein</fullName>
    </submittedName>
</protein>
<feature type="compositionally biased region" description="Basic and acidic residues" evidence="1">
    <location>
        <begin position="91"/>
        <end position="101"/>
    </location>
</feature>
<evidence type="ECO:0000313" key="2">
    <source>
        <dbReference type="EMBL" id="GEY88760.1"/>
    </source>
</evidence>
<comment type="caution">
    <text evidence="2">The sequence shown here is derived from an EMBL/GenBank/DDBJ whole genome shotgun (WGS) entry which is preliminary data.</text>
</comment>
<accession>A0A699HWP6</accession>
<dbReference type="EMBL" id="BKCJ010219370">
    <property type="protein sequence ID" value="GEY88760.1"/>
    <property type="molecule type" value="Genomic_DNA"/>
</dbReference>
<feature type="region of interest" description="Disordered" evidence="1">
    <location>
        <begin position="54"/>
        <end position="102"/>
    </location>
</feature>
<proteinExistence type="predicted"/>
<evidence type="ECO:0000256" key="1">
    <source>
        <dbReference type="SAM" id="MobiDB-lite"/>
    </source>
</evidence>
<organism evidence="2">
    <name type="scientific">Tanacetum cinerariifolium</name>
    <name type="common">Dalmatian daisy</name>
    <name type="synonym">Chrysanthemum cinerariifolium</name>
    <dbReference type="NCBI Taxonomy" id="118510"/>
    <lineage>
        <taxon>Eukaryota</taxon>
        <taxon>Viridiplantae</taxon>
        <taxon>Streptophyta</taxon>
        <taxon>Embryophyta</taxon>
        <taxon>Tracheophyta</taxon>
        <taxon>Spermatophyta</taxon>
        <taxon>Magnoliopsida</taxon>
        <taxon>eudicotyledons</taxon>
        <taxon>Gunneridae</taxon>
        <taxon>Pentapetalae</taxon>
        <taxon>asterids</taxon>
        <taxon>campanulids</taxon>
        <taxon>Asterales</taxon>
        <taxon>Asteraceae</taxon>
        <taxon>Asteroideae</taxon>
        <taxon>Anthemideae</taxon>
        <taxon>Anthemidinae</taxon>
        <taxon>Tanacetum</taxon>
    </lineage>
</organism>